<protein>
    <submittedName>
        <fullName evidence="5">Raffinose synthase Sip1</fullName>
    </submittedName>
</protein>
<gene>
    <name evidence="5" type="ORF">NKR19_g2229</name>
</gene>
<dbReference type="InterPro" id="IPR013785">
    <property type="entry name" value="Aldolase_TIM"/>
</dbReference>
<evidence type="ECO:0000313" key="5">
    <source>
        <dbReference type="EMBL" id="KAJ9161433.1"/>
    </source>
</evidence>
<organism evidence="5 6">
    <name type="scientific">Coniochaeta hoffmannii</name>
    <dbReference type="NCBI Taxonomy" id="91930"/>
    <lineage>
        <taxon>Eukaryota</taxon>
        <taxon>Fungi</taxon>
        <taxon>Dikarya</taxon>
        <taxon>Ascomycota</taxon>
        <taxon>Pezizomycotina</taxon>
        <taxon>Sordariomycetes</taxon>
        <taxon>Sordariomycetidae</taxon>
        <taxon>Coniochaetales</taxon>
        <taxon>Coniochaetaceae</taxon>
        <taxon>Coniochaeta</taxon>
    </lineage>
</organism>
<evidence type="ECO:0000256" key="3">
    <source>
        <dbReference type="ARBA" id="ARBA00023277"/>
    </source>
</evidence>
<keyword evidence="6" id="KW-1185">Reference proteome</keyword>
<dbReference type="InterPro" id="IPR008811">
    <property type="entry name" value="Glycosyl_hydrolases_36"/>
</dbReference>
<dbReference type="InterPro" id="IPR017853">
    <property type="entry name" value="GH"/>
</dbReference>
<comment type="catalytic activity">
    <reaction evidence="4">
        <text>alpha-D-galactosyl-(1-&gt;3)-1D-myo-inositol + sucrose = raffinose + myo-inositol</text>
        <dbReference type="Rhea" id="RHEA:20161"/>
        <dbReference type="ChEBI" id="CHEBI:16634"/>
        <dbReference type="ChEBI" id="CHEBI:17268"/>
        <dbReference type="ChEBI" id="CHEBI:17505"/>
        <dbReference type="ChEBI" id="CHEBI:17992"/>
        <dbReference type="EC" id="2.4.1.82"/>
    </reaction>
</comment>
<dbReference type="EMBL" id="JANBVN010000022">
    <property type="protein sequence ID" value="KAJ9161433.1"/>
    <property type="molecule type" value="Genomic_DNA"/>
</dbReference>
<evidence type="ECO:0000256" key="2">
    <source>
        <dbReference type="ARBA" id="ARBA00007240"/>
    </source>
</evidence>
<dbReference type="FunFam" id="3.20.20.70:FF:000222">
    <property type="entry name" value="Raffinose synthase Sip1 protein"/>
    <property type="match status" value="1"/>
</dbReference>
<evidence type="ECO:0000256" key="4">
    <source>
        <dbReference type="ARBA" id="ARBA00049426"/>
    </source>
</evidence>
<dbReference type="AlphaFoldDB" id="A0AA38S5U9"/>
<reference evidence="5" key="1">
    <citation type="submission" date="2022-07" db="EMBL/GenBank/DDBJ databases">
        <title>Fungi with potential for degradation of polypropylene.</title>
        <authorList>
            <person name="Gostincar C."/>
        </authorList>
    </citation>
    <scope>NUCLEOTIDE SEQUENCE</scope>
    <source>
        <strain evidence="5">EXF-13287</strain>
    </source>
</reference>
<dbReference type="Gene3D" id="3.20.20.70">
    <property type="entry name" value="Aldolase class I"/>
    <property type="match status" value="1"/>
</dbReference>
<dbReference type="GO" id="GO:0004557">
    <property type="term" value="F:alpha-galactosidase activity"/>
    <property type="evidence" value="ECO:0007669"/>
    <property type="project" value="UniProtKB-EC"/>
</dbReference>
<comment type="catalytic activity">
    <reaction evidence="1">
        <text>Hydrolysis of terminal, non-reducing alpha-D-galactose residues in alpha-D-galactosides, including galactose oligosaccharides, galactomannans and galactolipids.</text>
        <dbReference type="EC" id="3.2.1.22"/>
    </reaction>
</comment>
<dbReference type="Proteomes" id="UP001174691">
    <property type="component" value="Unassembled WGS sequence"/>
</dbReference>
<dbReference type="PANTHER" id="PTHR31268:SF32">
    <property type="entry name" value="GALACTINOL--SUCROSE GALACTOSYLTRANSFERASE 2-RELATED"/>
    <property type="match status" value="1"/>
</dbReference>
<name>A0AA38S5U9_9PEZI</name>
<sequence>MASVSTYPPLGQVTQLKTGDVHFVAVLEVDENHANSSWEVALWYSDSPDEGKEWLEHRLHQSDTRRSPSYLQALQGAPRLYYSGKLSFKSAMRFTVRFRAGPDHEWRWIRDEAGMGDGVVVINDSLDKKDTHSKLPDLIRGLNPDFKWKSLTSQSPSTRLWSIEAPVDAAQGEESRVVDLPLGVPWGGFLRWFAVVRIWAPWLAPRHGQDKFELDKDAIMCSFLSPQGRHMVLLAISGVSDVLTVFRSGGSGDVVLHIRNDDEVATSASVLVATGDNFESANAAVMYQARNLVLTSKKNTGEYDKEMTALREGVRPEWYENWYDGLGFCTWNALGQRLTEEKILRAVDTLAEHKINFTNLIIDDNWQDIDYRGEGQFQYGWNRFEAEPKAFPNGLKSMITKIRSKHKNIQHIAVWHALLGYWAGISPDGQIAKTYKTVEVVREDSVRRNLPLGGKMTVVAREDVGKFYDDFYRFLSDCGIDGVKTDAQFMTDTWVSAKVRRELIHEYLDAWTISALRHFSIKAISCMSQTPQNLFYAQLPRNRPALLVRNSDDFFPEIPASHPWHVWTNAHNTLFTQHLNILPDWDMFQTVHDYSGFHAAARCVSGGPIYITDIPGEHDIDLINQMTGLTPRGKTIIFRPSVLGKSIDQYVGYDDNSLLKVGAYHGQAVTGTSIMGVFNISSRPLTDIIPLQRFPGVLSSMRYIVRAHSTGKVSKPVQTGLPASMLTVSLGVRGWDIFTAYPLDILHTETRGTVYVANLGLVGKMTGSAAILRSSFDLEHNGRVFLDTTVKALGVLGVYISVLPDLTIEGDFMVTIQGKPIPPKTVSVSKHDPHVVEIDVEAAWNEMKLEAGWANEVEVKLYFTLEH</sequence>
<dbReference type="Pfam" id="PF05691">
    <property type="entry name" value="Raffinose_syn"/>
    <property type="match status" value="1"/>
</dbReference>
<dbReference type="SUPFAM" id="SSF51445">
    <property type="entry name" value="(Trans)glycosidases"/>
    <property type="match status" value="1"/>
</dbReference>
<comment type="caution">
    <text evidence="5">The sequence shown here is derived from an EMBL/GenBank/DDBJ whole genome shotgun (WGS) entry which is preliminary data.</text>
</comment>
<proteinExistence type="inferred from homology"/>
<comment type="similarity">
    <text evidence="2">Belongs to the glycosyl hydrolases 36 family.</text>
</comment>
<evidence type="ECO:0000256" key="1">
    <source>
        <dbReference type="ARBA" id="ARBA00001255"/>
    </source>
</evidence>
<evidence type="ECO:0000313" key="6">
    <source>
        <dbReference type="Proteomes" id="UP001174691"/>
    </source>
</evidence>
<accession>A0AA38S5U9</accession>
<dbReference type="PANTHER" id="PTHR31268">
    <property type="match status" value="1"/>
</dbReference>
<keyword evidence="3" id="KW-0119">Carbohydrate metabolism</keyword>
<dbReference type="GO" id="GO:0047274">
    <property type="term" value="F:galactinol-sucrose galactosyltransferase activity"/>
    <property type="evidence" value="ECO:0007669"/>
    <property type="project" value="UniProtKB-EC"/>
</dbReference>